<dbReference type="GO" id="GO:0005930">
    <property type="term" value="C:axoneme"/>
    <property type="evidence" value="ECO:0007669"/>
    <property type="project" value="UniProtKB-SubCell"/>
</dbReference>
<dbReference type="SUPFAM" id="SSF52047">
    <property type="entry name" value="RNI-like"/>
    <property type="match status" value="1"/>
</dbReference>
<sequence length="526" mass="55205">MKKQRRAELVLEHQPVAKRRRRGKQSTATHAAPPAARLPCDLLAAVLQRLEQHQRLGPCSLVSRAWRDAAAAATSSLAAVVRGPATMRSLSSWLARHSSVQPALLSLAGLSTAPRQQISLPCSQLQLQQPQLEFLQLEGHRPSGHGKCAALSRLTCLRLDRATICSCRDCGGLCCLPSLTALQQLHLRSMSAHAISHIFTTGQQQQQQRGQQPGDTAVDAVPVLPQLAQLHLANVYYGEALPCLSSLRRLRQLTVGLSSSEGAANLAHLPRSLTCLEVTHAPATGFSSSCPLTSGFGQLTGLQHLRLSRVACVQPALLAGMVQLTHLELSVEHCGSEQLQQLLQVLPLMQQLQLLHVESWTGAAPAQQQAVASRQLTALLSSTQLCSLVLRDAGCLPAAAGQAMFPAGRALPSLRQLVISYSRRTAATAMDDADPEAAAAAAAAAASAAAAATFGADDVARLACCCAGLQELALAGVLQPGLAAAGMPALSALPGLRSVLLDGQPWQVDASSGRPGFAGRVGLLCV</sequence>
<evidence type="ECO:0000256" key="1">
    <source>
        <dbReference type="ARBA" id="ARBA00004430"/>
    </source>
</evidence>
<dbReference type="InterPro" id="IPR001810">
    <property type="entry name" value="F-box_dom"/>
</dbReference>
<dbReference type="Proteomes" id="UP000256970">
    <property type="component" value="Unassembled WGS sequence"/>
</dbReference>
<name>A0A383VHK8_TETOB</name>
<dbReference type="InterPro" id="IPR036047">
    <property type="entry name" value="F-box-like_dom_sf"/>
</dbReference>
<accession>A0A383VHK8</accession>
<evidence type="ECO:0000313" key="3">
    <source>
        <dbReference type="EMBL" id="SZX64232.1"/>
    </source>
</evidence>
<gene>
    <name evidence="3" type="ORF">BQ4739_LOCUS4751</name>
</gene>
<dbReference type="Pfam" id="PF12937">
    <property type="entry name" value="F-box-like"/>
    <property type="match status" value="1"/>
</dbReference>
<dbReference type="SUPFAM" id="SSF81383">
    <property type="entry name" value="F-box domain"/>
    <property type="match status" value="1"/>
</dbReference>
<dbReference type="PANTHER" id="PTHR47186">
    <property type="entry name" value="LEUCINE-RICH REPEAT-CONTAINING PROTEIN 57"/>
    <property type="match status" value="1"/>
</dbReference>
<organism evidence="3 4">
    <name type="scientific">Tetradesmus obliquus</name>
    <name type="common">Green alga</name>
    <name type="synonym">Acutodesmus obliquus</name>
    <dbReference type="NCBI Taxonomy" id="3088"/>
    <lineage>
        <taxon>Eukaryota</taxon>
        <taxon>Viridiplantae</taxon>
        <taxon>Chlorophyta</taxon>
        <taxon>core chlorophytes</taxon>
        <taxon>Chlorophyceae</taxon>
        <taxon>CS clade</taxon>
        <taxon>Sphaeropleales</taxon>
        <taxon>Scenedesmaceae</taxon>
        <taxon>Tetradesmus</taxon>
    </lineage>
</organism>
<keyword evidence="4" id="KW-1185">Reference proteome</keyword>
<evidence type="ECO:0000259" key="2">
    <source>
        <dbReference type="Pfam" id="PF12937"/>
    </source>
</evidence>
<protein>
    <recommendedName>
        <fullName evidence="2">F-box domain-containing protein</fullName>
    </recommendedName>
</protein>
<dbReference type="InterPro" id="IPR032675">
    <property type="entry name" value="LRR_dom_sf"/>
</dbReference>
<dbReference type="PANTHER" id="PTHR47186:SF3">
    <property type="entry name" value="OS09G0267800 PROTEIN"/>
    <property type="match status" value="1"/>
</dbReference>
<comment type="subcellular location">
    <subcellularLocation>
        <location evidence="1">Cytoplasm</location>
        <location evidence="1">Cytoskeleton</location>
        <location evidence="1">Cilium axoneme</location>
    </subcellularLocation>
</comment>
<evidence type="ECO:0000313" key="4">
    <source>
        <dbReference type="Proteomes" id="UP000256970"/>
    </source>
</evidence>
<dbReference type="Gene3D" id="3.80.10.10">
    <property type="entry name" value="Ribonuclease Inhibitor"/>
    <property type="match status" value="1"/>
</dbReference>
<reference evidence="3 4" key="1">
    <citation type="submission" date="2016-10" db="EMBL/GenBank/DDBJ databases">
        <authorList>
            <person name="Cai Z."/>
        </authorList>
    </citation>
    <scope>NUCLEOTIDE SEQUENCE [LARGE SCALE GENOMIC DNA]</scope>
</reference>
<dbReference type="EMBL" id="FNXT01000381">
    <property type="protein sequence ID" value="SZX64232.1"/>
    <property type="molecule type" value="Genomic_DNA"/>
</dbReference>
<dbReference type="AlphaFoldDB" id="A0A383VHK8"/>
<feature type="domain" description="F-box" evidence="2">
    <location>
        <begin position="36"/>
        <end position="70"/>
    </location>
</feature>
<proteinExistence type="predicted"/>